<comment type="caution">
    <text evidence="2">The sequence shown here is derived from an EMBL/GenBank/DDBJ whole genome shotgun (WGS) entry which is preliminary data.</text>
</comment>
<evidence type="ECO:0000313" key="4">
    <source>
        <dbReference type="Proteomes" id="UP001469089"/>
    </source>
</evidence>
<keyword evidence="2" id="KW-0418">Kinase</keyword>
<dbReference type="EMBL" id="JAOALG010000002">
    <property type="protein sequence ID" value="MEQ5842576.1"/>
    <property type="molecule type" value="Genomic_DNA"/>
</dbReference>
<reference evidence="2 3" key="1">
    <citation type="submission" date="2017-01" db="EMBL/GenBank/DDBJ databases">
        <title>Whole-Genome Shotgun Sequencing of Two beta-Proteobacterial Species in Search of the Bulgecin Biosynthetic Cluster.</title>
        <authorList>
            <person name="Horsman M.E."/>
            <person name="Marous D.R."/>
            <person name="Li R."/>
            <person name="Oliver R.A."/>
            <person name="Byun B."/>
            <person name="Emrich S.J."/>
            <person name="Boggess B."/>
            <person name="Townsend C.A."/>
            <person name="Mobashery S."/>
        </authorList>
    </citation>
    <scope>NUCLEOTIDE SEQUENCE [LARGE SCALE GENOMIC DNA]</scope>
    <source>
        <strain evidence="2 3">ATCC 31363</strain>
    </source>
</reference>
<accession>A0A2A4EQ26</accession>
<dbReference type="Pfam" id="PF09487">
    <property type="entry name" value="HrpB2"/>
    <property type="match status" value="1"/>
</dbReference>
<keyword evidence="2" id="KW-0808">Transferase</keyword>
<dbReference type="RefSeq" id="WP_133116994.1">
    <property type="nucleotide sequence ID" value="NZ_JAOALG010000002.1"/>
</dbReference>
<evidence type="ECO:0000313" key="2">
    <source>
        <dbReference type="EMBL" id="PCE22528.1"/>
    </source>
</evidence>
<proteinExistence type="predicted"/>
<dbReference type="Proteomes" id="UP000218022">
    <property type="component" value="Unassembled WGS sequence"/>
</dbReference>
<evidence type="ECO:0000313" key="1">
    <source>
        <dbReference type="EMBL" id="MEQ5842576.1"/>
    </source>
</evidence>
<gene>
    <name evidence="2" type="ORF">BWP39_22890</name>
    <name evidence="1" type="ORF">N0A02_24300</name>
</gene>
<keyword evidence="4" id="KW-1185">Reference proteome</keyword>
<dbReference type="GO" id="GO:0016301">
    <property type="term" value="F:kinase activity"/>
    <property type="evidence" value="ECO:0007669"/>
    <property type="project" value="UniProtKB-KW"/>
</dbReference>
<dbReference type="Proteomes" id="UP001469089">
    <property type="component" value="Unassembled WGS sequence"/>
</dbReference>
<organism evidence="2 3">
    <name type="scientific">Paraburkholderia acidicola</name>
    <dbReference type="NCBI Taxonomy" id="1912599"/>
    <lineage>
        <taxon>Bacteria</taxon>
        <taxon>Pseudomonadati</taxon>
        <taxon>Pseudomonadota</taxon>
        <taxon>Betaproteobacteria</taxon>
        <taxon>Burkholderiales</taxon>
        <taxon>Burkholderiaceae</taxon>
        <taxon>Paraburkholderia</taxon>
    </lineage>
</organism>
<name>A0A2A4EQ26_9BURK</name>
<dbReference type="EMBL" id="MTZV01000006">
    <property type="protein sequence ID" value="PCE22528.1"/>
    <property type="molecule type" value="Genomic_DNA"/>
</dbReference>
<sequence>MAMIAQFQQQIASTSSSTGVDATVSPQQADRFQALMNEGVPAPPVQSVPEHPDHNIVAKAVAEQATYYQQAPNDVMYLTQHMSSLSMERMAAANMTVQLEIASLNADLQVKMAAVSSSKDAVQTLMKNQ</sequence>
<reference evidence="1" key="2">
    <citation type="submission" date="2022-09" db="EMBL/GenBank/DDBJ databases">
        <authorList>
            <person name="Fergusson C."/>
            <person name="Paulo B.S."/>
            <person name="Eustaquio A.S."/>
            <person name="Linington R."/>
        </authorList>
    </citation>
    <scope>NUCLEOTIDE SEQUENCE</scope>
    <source>
        <strain evidence="1">RL17-338-BIF-B</strain>
    </source>
</reference>
<dbReference type="InterPro" id="IPR013391">
    <property type="entry name" value="T3SS_HrpB2"/>
</dbReference>
<reference evidence="1 4" key="3">
    <citation type="journal article" date="2024" name="Chem. Sci.">
        <title>Discovery of a lagriamide polyketide by integrated genome mining, isotopic labeling, and untargeted metabolomics.</title>
        <authorList>
            <person name="Fergusson C.H."/>
            <person name="Saulog J."/>
            <person name="Paulo B.S."/>
            <person name="Wilson D.M."/>
            <person name="Liu D.Y."/>
            <person name="Morehouse N.J."/>
            <person name="Waterworth S."/>
            <person name="Barkei J."/>
            <person name="Gray C.A."/>
            <person name="Kwan J.C."/>
            <person name="Eustaquio A.S."/>
            <person name="Linington R.G."/>
        </authorList>
    </citation>
    <scope>NUCLEOTIDE SEQUENCE [LARGE SCALE GENOMIC DNA]</scope>
    <source>
        <strain evidence="1 4">RL17-338-BIF-B</strain>
    </source>
</reference>
<dbReference type="AlphaFoldDB" id="A0A2A4EQ26"/>
<evidence type="ECO:0000313" key="3">
    <source>
        <dbReference type="Proteomes" id="UP000218022"/>
    </source>
</evidence>
<protein>
    <submittedName>
        <fullName evidence="2">Serine kinase</fullName>
    </submittedName>
</protein>